<dbReference type="InterPro" id="IPR002606">
    <property type="entry name" value="Riboflavin_kinase_bac"/>
</dbReference>
<keyword evidence="10 15" id="KW-0274">FAD</keyword>
<keyword evidence="12" id="KW-0511">Multifunctional enzyme</keyword>
<dbReference type="RefSeq" id="WP_141989518.1">
    <property type="nucleotide sequence ID" value="NZ_VFRA01000001.1"/>
</dbReference>
<dbReference type="PANTHER" id="PTHR22749">
    <property type="entry name" value="RIBOFLAVIN KINASE/FMN ADENYLYLTRANSFERASE"/>
    <property type="match status" value="1"/>
</dbReference>
<dbReference type="GO" id="GO:0009398">
    <property type="term" value="P:FMN biosynthetic process"/>
    <property type="evidence" value="ECO:0007669"/>
    <property type="project" value="UniProtKB-UniRule"/>
</dbReference>
<accession>A0A8H2K2N7</accession>
<evidence type="ECO:0000256" key="6">
    <source>
        <dbReference type="ARBA" id="ARBA00022679"/>
    </source>
</evidence>
<dbReference type="EC" id="2.7.1.26" evidence="15"/>
<name>A0A8H2K2N7_9MICO</name>
<proteinExistence type="inferred from homology"/>
<dbReference type="SUPFAM" id="SSF82114">
    <property type="entry name" value="Riboflavin kinase-like"/>
    <property type="match status" value="1"/>
</dbReference>
<evidence type="ECO:0000256" key="3">
    <source>
        <dbReference type="ARBA" id="ARBA00005201"/>
    </source>
</evidence>
<dbReference type="EC" id="2.7.7.2" evidence="15"/>
<sequence length="318" mass="34279">MELFESIDAVPNDFGAVAVTIGKFDGVHGGHRAVLARLEQVAAERGLHSVVVTFDRNPMSLLNPTACPEPLVSKQQKLERLASAGVDATLVLAFDRALSEVSAAEFVETVLVDALATRVILVGADFRFGAHGTGDVQLLRLLGEEHGFEVVVLDDVELEAGRRISSTFVRELLADGQVAEAGRILTTLHSVRGIVVLGQQRGRELGYPTANLEANSEGFTPADGVYAAWLVVDGTRYAAAVSIGNNPTFEGVAEKQVEAHALDQDFDIYGKRVEVEFVEYVRGMVKFSTIDALVEQMCLDEIVVREILAVPPKVAPTK</sequence>
<evidence type="ECO:0000256" key="11">
    <source>
        <dbReference type="ARBA" id="ARBA00022840"/>
    </source>
</evidence>
<dbReference type="Gene3D" id="3.40.50.620">
    <property type="entry name" value="HUPs"/>
    <property type="match status" value="1"/>
</dbReference>
<evidence type="ECO:0000256" key="7">
    <source>
        <dbReference type="ARBA" id="ARBA00022695"/>
    </source>
</evidence>
<dbReference type="InterPro" id="IPR014729">
    <property type="entry name" value="Rossmann-like_a/b/a_fold"/>
</dbReference>
<evidence type="ECO:0000256" key="13">
    <source>
        <dbReference type="ARBA" id="ARBA00047880"/>
    </source>
</evidence>
<evidence type="ECO:0000313" key="17">
    <source>
        <dbReference type="EMBL" id="TQO18990.1"/>
    </source>
</evidence>
<evidence type="ECO:0000256" key="4">
    <source>
        <dbReference type="ARBA" id="ARBA00022630"/>
    </source>
</evidence>
<evidence type="ECO:0000256" key="1">
    <source>
        <dbReference type="ARBA" id="ARBA00002121"/>
    </source>
</evidence>
<keyword evidence="6 15" id="KW-0808">Transferase</keyword>
<reference evidence="17 18" key="1">
    <citation type="submission" date="2019-06" db="EMBL/GenBank/DDBJ databases">
        <title>Sequencing the genomes of 1000 actinobacteria strains.</title>
        <authorList>
            <person name="Klenk H.-P."/>
        </authorList>
    </citation>
    <scope>NUCLEOTIDE SEQUENCE [LARGE SCALE GENOMIC DNA]</scope>
    <source>
        <strain evidence="17 18">DSM 21947</strain>
    </source>
</reference>
<dbReference type="GO" id="GO:0006747">
    <property type="term" value="P:FAD biosynthetic process"/>
    <property type="evidence" value="ECO:0007669"/>
    <property type="project" value="UniProtKB-UniRule"/>
</dbReference>
<dbReference type="UniPathway" id="UPA00276">
    <property type="reaction ID" value="UER00406"/>
</dbReference>
<organism evidence="17 18">
    <name type="scientific">Rhodoglobus vestalii</name>
    <dbReference type="NCBI Taxonomy" id="193384"/>
    <lineage>
        <taxon>Bacteria</taxon>
        <taxon>Bacillati</taxon>
        <taxon>Actinomycetota</taxon>
        <taxon>Actinomycetes</taxon>
        <taxon>Micrococcales</taxon>
        <taxon>Microbacteriaceae</taxon>
        <taxon>Rhodoglobus</taxon>
    </lineage>
</organism>
<dbReference type="EMBL" id="VFRA01000001">
    <property type="protein sequence ID" value="TQO18990.1"/>
    <property type="molecule type" value="Genomic_DNA"/>
</dbReference>
<dbReference type="NCBIfam" id="TIGR00083">
    <property type="entry name" value="ribF"/>
    <property type="match status" value="1"/>
</dbReference>
<evidence type="ECO:0000256" key="2">
    <source>
        <dbReference type="ARBA" id="ARBA00004726"/>
    </source>
</evidence>
<dbReference type="UniPathway" id="UPA00277">
    <property type="reaction ID" value="UER00407"/>
</dbReference>
<keyword evidence="5 15" id="KW-0288">FMN</keyword>
<dbReference type="GO" id="GO:0009231">
    <property type="term" value="P:riboflavin biosynthetic process"/>
    <property type="evidence" value="ECO:0007669"/>
    <property type="project" value="InterPro"/>
</dbReference>
<evidence type="ECO:0000256" key="14">
    <source>
        <dbReference type="ARBA" id="ARBA00049494"/>
    </source>
</evidence>
<keyword evidence="11 15" id="KW-0067">ATP-binding</keyword>
<evidence type="ECO:0000256" key="12">
    <source>
        <dbReference type="ARBA" id="ARBA00023268"/>
    </source>
</evidence>
<feature type="domain" description="Riboflavin kinase" evidence="16">
    <location>
        <begin position="184"/>
        <end position="309"/>
    </location>
</feature>
<gene>
    <name evidence="17" type="ORF">FB472_0522</name>
</gene>
<dbReference type="InterPro" id="IPR023465">
    <property type="entry name" value="Riboflavin_kinase_dom_sf"/>
</dbReference>
<keyword evidence="8 15" id="KW-0547">Nucleotide-binding</keyword>
<keyword evidence="4 15" id="KW-0285">Flavoprotein</keyword>
<dbReference type="GO" id="GO:0008531">
    <property type="term" value="F:riboflavin kinase activity"/>
    <property type="evidence" value="ECO:0007669"/>
    <property type="project" value="UniProtKB-UniRule"/>
</dbReference>
<comment type="catalytic activity">
    <reaction evidence="13 15">
        <text>riboflavin + ATP = FMN + ADP + H(+)</text>
        <dbReference type="Rhea" id="RHEA:14357"/>
        <dbReference type="ChEBI" id="CHEBI:15378"/>
        <dbReference type="ChEBI" id="CHEBI:30616"/>
        <dbReference type="ChEBI" id="CHEBI:57986"/>
        <dbReference type="ChEBI" id="CHEBI:58210"/>
        <dbReference type="ChEBI" id="CHEBI:456216"/>
        <dbReference type="EC" id="2.7.1.26"/>
    </reaction>
</comment>
<dbReference type="GO" id="GO:0003919">
    <property type="term" value="F:FMN adenylyltransferase activity"/>
    <property type="evidence" value="ECO:0007669"/>
    <property type="project" value="UniProtKB-UniRule"/>
</dbReference>
<evidence type="ECO:0000256" key="10">
    <source>
        <dbReference type="ARBA" id="ARBA00022827"/>
    </source>
</evidence>
<evidence type="ECO:0000256" key="15">
    <source>
        <dbReference type="PIRNR" id="PIRNR004491"/>
    </source>
</evidence>
<dbReference type="FunFam" id="2.40.30.30:FF:000003">
    <property type="entry name" value="Riboflavin biosynthesis protein"/>
    <property type="match status" value="1"/>
</dbReference>
<dbReference type="FunFam" id="3.40.50.620:FF:000021">
    <property type="entry name" value="Riboflavin biosynthesis protein"/>
    <property type="match status" value="1"/>
</dbReference>
<evidence type="ECO:0000313" key="18">
    <source>
        <dbReference type="Proteomes" id="UP000316560"/>
    </source>
</evidence>
<comment type="similarity">
    <text evidence="15">Belongs to the ribF family.</text>
</comment>
<dbReference type="PIRSF" id="PIRSF004491">
    <property type="entry name" value="FAD_Synth"/>
    <property type="match status" value="1"/>
</dbReference>
<comment type="function">
    <text evidence="1">Catalyzes the phosphorylation of riboflavin to FMN followed by the adenylation of FMN to FAD.</text>
</comment>
<evidence type="ECO:0000256" key="8">
    <source>
        <dbReference type="ARBA" id="ARBA00022741"/>
    </source>
</evidence>
<dbReference type="GO" id="GO:0005524">
    <property type="term" value="F:ATP binding"/>
    <property type="evidence" value="ECO:0007669"/>
    <property type="project" value="UniProtKB-UniRule"/>
</dbReference>
<comment type="caution">
    <text evidence="17">The sequence shown here is derived from an EMBL/GenBank/DDBJ whole genome shotgun (WGS) entry which is preliminary data.</text>
</comment>
<dbReference type="NCBIfam" id="NF004160">
    <property type="entry name" value="PRK05627.1-3"/>
    <property type="match status" value="1"/>
</dbReference>
<dbReference type="InterPro" id="IPR023468">
    <property type="entry name" value="Riboflavin_kinase"/>
</dbReference>
<evidence type="ECO:0000256" key="9">
    <source>
        <dbReference type="ARBA" id="ARBA00022777"/>
    </source>
</evidence>
<keyword evidence="9 15" id="KW-0418">Kinase</keyword>
<dbReference type="AlphaFoldDB" id="A0A8H2K2N7"/>
<protein>
    <recommendedName>
        <fullName evidence="15">Riboflavin biosynthesis protein</fullName>
    </recommendedName>
    <domain>
        <recommendedName>
            <fullName evidence="15">Riboflavin kinase</fullName>
            <ecNumber evidence="15">2.7.1.26</ecNumber>
        </recommendedName>
        <alternativeName>
            <fullName evidence="15">Flavokinase</fullName>
        </alternativeName>
    </domain>
    <domain>
        <recommendedName>
            <fullName evidence="15">FMN adenylyltransferase</fullName>
            <ecNumber evidence="15">2.7.7.2</ecNumber>
        </recommendedName>
        <alternativeName>
            <fullName evidence="15">FAD pyrophosphorylase</fullName>
        </alternativeName>
        <alternativeName>
            <fullName evidence="15">FAD synthase</fullName>
        </alternativeName>
    </domain>
</protein>
<comment type="pathway">
    <text evidence="2 15">Cofactor biosynthesis; FAD biosynthesis; FAD from FMN: step 1/1.</text>
</comment>
<dbReference type="InterPro" id="IPR015864">
    <property type="entry name" value="FAD_synthase"/>
</dbReference>
<dbReference type="CDD" id="cd02064">
    <property type="entry name" value="FAD_synthetase_N"/>
    <property type="match status" value="1"/>
</dbReference>
<dbReference type="Pfam" id="PF06574">
    <property type="entry name" value="FAD_syn"/>
    <property type="match status" value="1"/>
</dbReference>
<comment type="catalytic activity">
    <reaction evidence="14 15">
        <text>FMN + ATP + H(+) = FAD + diphosphate</text>
        <dbReference type="Rhea" id="RHEA:17237"/>
        <dbReference type="ChEBI" id="CHEBI:15378"/>
        <dbReference type="ChEBI" id="CHEBI:30616"/>
        <dbReference type="ChEBI" id="CHEBI:33019"/>
        <dbReference type="ChEBI" id="CHEBI:57692"/>
        <dbReference type="ChEBI" id="CHEBI:58210"/>
        <dbReference type="EC" id="2.7.7.2"/>
    </reaction>
</comment>
<evidence type="ECO:0000259" key="16">
    <source>
        <dbReference type="SMART" id="SM00904"/>
    </source>
</evidence>
<dbReference type="Pfam" id="PF01687">
    <property type="entry name" value="Flavokinase"/>
    <property type="match status" value="1"/>
</dbReference>
<dbReference type="PANTHER" id="PTHR22749:SF6">
    <property type="entry name" value="RIBOFLAVIN KINASE"/>
    <property type="match status" value="1"/>
</dbReference>
<dbReference type="SMART" id="SM00904">
    <property type="entry name" value="Flavokinase"/>
    <property type="match status" value="1"/>
</dbReference>
<comment type="pathway">
    <text evidence="3 15">Cofactor biosynthesis; FMN biosynthesis; FMN from riboflavin (ATP route): step 1/1.</text>
</comment>
<keyword evidence="7 15" id="KW-0548">Nucleotidyltransferase</keyword>
<dbReference type="InterPro" id="IPR015865">
    <property type="entry name" value="Riboflavin_kinase_bac/euk"/>
</dbReference>
<evidence type="ECO:0000256" key="5">
    <source>
        <dbReference type="ARBA" id="ARBA00022643"/>
    </source>
</evidence>
<keyword evidence="18" id="KW-1185">Reference proteome</keyword>
<dbReference type="Proteomes" id="UP000316560">
    <property type="component" value="Unassembled WGS sequence"/>
</dbReference>
<dbReference type="Gene3D" id="2.40.30.30">
    <property type="entry name" value="Riboflavin kinase-like"/>
    <property type="match status" value="1"/>
</dbReference>
<dbReference type="SUPFAM" id="SSF52374">
    <property type="entry name" value="Nucleotidylyl transferase"/>
    <property type="match status" value="1"/>
</dbReference>
<dbReference type="OrthoDB" id="9803667at2"/>